<sequence>MVENALKILETSNLFITGGAGSGKTTLTRALIDDAVQKGKSVARLASTGMAATLIGGQTLHSFFDLGIANSQQELERNGKLEPAKKIIKLIRSMQIIVIDEISMVGAQLLDMIRLRLLQAEFSGRLIVVGDFLQLPPVTRGIEPIYFAFESPSWERFGFETIHLEGSYRTHEAEFLSLLEQVRHARIDEAAINALDELVKPLSEDMSSVTLLFGKNISAQNHNRSQLEHLHGDIVELSTYVTIHDKKMQERDIERFMVESRIEPALALKVGAPILFTRNAWNYYNGERGMITSIEEDVIWVKKSDGVSVKVERVDTIKTRWVEKGNTASEEKLISLSQFPITLAFAITIHKSQGMSLADYVIETNEIFAPSQFYVALSRSVSAHRVTLIRPNRGWEKLCFVHPKAKRFSDSV</sequence>
<dbReference type="EMBL" id="CP002355">
    <property type="protein sequence ID" value="ADR33013.1"/>
    <property type="molecule type" value="Genomic_DNA"/>
</dbReference>
<organism evidence="2 3">
    <name type="scientific">Sulfuricurvum kujiense (strain ATCC BAA-921 / DSM 16994 / JCM 11577 / YK-1)</name>
    <dbReference type="NCBI Taxonomy" id="709032"/>
    <lineage>
        <taxon>Bacteria</taxon>
        <taxon>Pseudomonadati</taxon>
        <taxon>Campylobacterota</taxon>
        <taxon>Epsilonproteobacteria</taxon>
        <taxon>Campylobacterales</taxon>
        <taxon>Sulfurimonadaceae</taxon>
        <taxon>Sulfuricurvum</taxon>
    </lineage>
</organism>
<dbReference type="CDD" id="cd18809">
    <property type="entry name" value="SF1_C_RecD"/>
    <property type="match status" value="1"/>
</dbReference>
<dbReference type="PANTHER" id="PTHR47642:SF6">
    <property type="entry name" value="ATP-DEPENDENT DNA HELICASE"/>
    <property type="match status" value="1"/>
</dbReference>
<evidence type="ECO:0000259" key="1">
    <source>
        <dbReference type="SMART" id="SM00382"/>
    </source>
</evidence>
<proteinExistence type="predicted"/>
<evidence type="ECO:0000313" key="3">
    <source>
        <dbReference type="Proteomes" id="UP000008721"/>
    </source>
</evidence>
<dbReference type="Pfam" id="PF05970">
    <property type="entry name" value="PIF1"/>
    <property type="match status" value="1"/>
</dbReference>
<feature type="domain" description="AAA+ ATPase" evidence="1">
    <location>
        <begin position="10"/>
        <end position="305"/>
    </location>
</feature>
<dbReference type="KEGG" id="sku:Sulku_0346"/>
<dbReference type="AlphaFoldDB" id="E4TZ14"/>
<dbReference type="STRING" id="709032.Sulku_0346"/>
<dbReference type="Proteomes" id="UP000008721">
    <property type="component" value="Chromosome"/>
</dbReference>
<dbReference type="SMART" id="SM00382">
    <property type="entry name" value="AAA"/>
    <property type="match status" value="1"/>
</dbReference>
<dbReference type="GO" id="GO:0003678">
    <property type="term" value="F:DNA helicase activity"/>
    <property type="evidence" value="ECO:0007669"/>
    <property type="project" value="InterPro"/>
</dbReference>
<dbReference type="InterPro" id="IPR010285">
    <property type="entry name" value="DNA_helicase_pif1-like_DEAD"/>
</dbReference>
<dbReference type="GO" id="GO:0006281">
    <property type="term" value="P:DNA repair"/>
    <property type="evidence" value="ECO:0007669"/>
    <property type="project" value="InterPro"/>
</dbReference>
<dbReference type="InterPro" id="IPR003593">
    <property type="entry name" value="AAA+_ATPase"/>
</dbReference>
<dbReference type="InterPro" id="IPR027417">
    <property type="entry name" value="P-loop_NTPase"/>
</dbReference>
<dbReference type="eggNOG" id="COG0507">
    <property type="taxonomic scope" value="Bacteria"/>
</dbReference>
<dbReference type="Gene3D" id="3.40.50.300">
    <property type="entry name" value="P-loop containing nucleotide triphosphate hydrolases"/>
    <property type="match status" value="1"/>
</dbReference>
<reference evidence="2 3" key="1">
    <citation type="journal article" date="2012" name="Stand. Genomic Sci.">
        <title>Complete genome sequence of the sulfur compounds oxidizing chemolithoautotroph Sulfuricurvum kujiense type strain (YK-1(T)).</title>
        <authorList>
            <person name="Han C."/>
            <person name="Kotsyurbenko O."/>
            <person name="Chertkov O."/>
            <person name="Held B."/>
            <person name="Lapidus A."/>
            <person name="Nolan M."/>
            <person name="Lucas S."/>
            <person name="Hammon N."/>
            <person name="Deshpande S."/>
            <person name="Cheng J.F."/>
            <person name="Tapia R."/>
            <person name="Goodwin L.A."/>
            <person name="Pitluck S."/>
            <person name="Liolios K."/>
            <person name="Pagani I."/>
            <person name="Ivanova N."/>
            <person name="Mavromatis K."/>
            <person name="Mikhailova N."/>
            <person name="Pati A."/>
            <person name="Chen A."/>
            <person name="Palaniappan K."/>
            <person name="Land M."/>
            <person name="Hauser L."/>
            <person name="Chang Y.J."/>
            <person name="Jeffries C.D."/>
            <person name="Brambilla E.M."/>
            <person name="Rohde M."/>
            <person name="Spring S."/>
            <person name="Sikorski J."/>
            <person name="Goker M."/>
            <person name="Woyke T."/>
            <person name="Bristow J."/>
            <person name="Eisen J.A."/>
            <person name="Markowitz V."/>
            <person name="Hugenholtz P."/>
            <person name="Kyrpides N.C."/>
            <person name="Klenk H.P."/>
            <person name="Detter J.C."/>
        </authorList>
    </citation>
    <scope>NUCLEOTIDE SEQUENCE [LARGE SCALE GENOMIC DNA]</scope>
    <source>
        <strain evidence="3">ATCC BAA-921 / DSM 16994 / JCM 11577 / YK-1</strain>
    </source>
</reference>
<dbReference type="RefSeq" id="WP_013459210.1">
    <property type="nucleotide sequence ID" value="NC_014762.1"/>
</dbReference>
<dbReference type="PANTHER" id="PTHR47642">
    <property type="entry name" value="ATP-DEPENDENT DNA HELICASE"/>
    <property type="match status" value="1"/>
</dbReference>
<protein>
    <submittedName>
        <fullName evidence="2">AAA ATPase</fullName>
    </submittedName>
</protein>
<dbReference type="InterPro" id="IPR051055">
    <property type="entry name" value="PIF1_helicase"/>
</dbReference>
<name>E4TZ14_SULKY</name>
<evidence type="ECO:0000313" key="2">
    <source>
        <dbReference type="EMBL" id="ADR33013.1"/>
    </source>
</evidence>
<accession>E4TZ14</accession>
<dbReference type="HOGENOM" id="CLU_001613_7_2_7"/>
<gene>
    <name evidence="2" type="ordered locus">Sulku_0346</name>
</gene>
<dbReference type="GO" id="GO:0000723">
    <property type="term" value="P:telomere maintenance"/>
    <property type="evidence" value="ECO:0007669"/>
    <property type="project" value="InterPro"/>
</dbReference>
<keyword evidence="3" id="KW-1185">Reference proteome</keyword>
<dbReference type="SUPFAM" id="SSF52540">
    <property type="entry name" value="P-loop containing nucleoside triphosphate hydrolases"/>
    <property type="match status" value="2"/>
</dbReference>